<evidence type="ECO:0008006" key="5">
    <source>
        <dbReference type="Google" id="ProtNLM"/>
    </source>
</evidence>
<accession>A0ABW2ILM9</accession>
<feature type="compositionally biased region" description="Basic and acidic residues" evidence="1">
    <location>
        <begin position="223"/>
        <end position="256"/>
    </location>
</feature>
<dbReference type="Gene3D" id="3.40.50.10610">
    <property type="entry name" value="ABC-type transport auxiliary lipoprotein component"/>
    <property type="match status" value="1"/>
</dbReference>
<evidence type="ECO:0000313" key="3">
    <source>
        <dbReference type="EMBL" id="MFC7291837.1"/>
    </source>
</evidence>
<dbReference type="RefSeq" id="WP_382167075.1">
    <property type="nucleotide sequence ID" value="NZ_JBHTBR010000005.1"/>
</dbReference>
<dbReference type="Proteomes" id="UP001596492">
    <property type="component" value="Unassembled WGS sequence"/>
</dbReference>
<evidence type="ECO:0000256" key="2">
    <source>
        <dbReference type="SAM" id="SignalP"/>
    </source>
</evidence>
<keyword evidence="4" id="KW-1185">Reference proteome</keyword>
<dbReference type="PROSITE" id="PS51257">
    <property type="entry name" value="PROKAR_LIPOPROTEIN"/>
    <property type="match status" value="1"/>
</dbReference>
<feature type="region of interest" description="Disordered" evidence="1">
    <location>
        <begin position="219"/>
        <end position="256"/>
    </location>
</feature>
<keyword evidence="2" id="KW-0732">Signal</keyword>
<feature type="chain" id="PRO_5047108084" description="ABC-type transport auxiliary lipoprotein component domain-containing protein" evidence="2">
    <location>
        <begin position="25"/>
        <end position="256"/>
    </location>
</feature>
<proteinExistence type="predicted"/>
<protein>
    <recommendedName>
        <fullName evidence="5">ABC-type transport auxiliary lipoprotein component domain-containing protein</fullName>
    </recommendedName>
</protein>
<gene>
    <name evidence="3" type="ORF">ACFQS8_09440</name>
</gene>
<evidence type="ECO:0000256" key="1">
    <source>
        <dbReference type="SAM" id="MobiDB-lite"/>
    </source>
</evidence>
<name>A0ABW2ILM9_9PROT</name>
<evidence type="ECO:0000313" key="4">
    <source>
        <dbReference type="Proteomes" id="UP001596492"/>
    </source>
</evidence>
<reference evidence="4" key="1">
    <citation type="journal article" date="2019" name="Int. J. Syst. Evol. Microbiol.">
        <title>The Global Catalogue of Microorganisms (GCM) 10K type strain sequencing project: providing services to taxonomists for standard genome sequencing and annotation.</title>
        <authorList>
            <consortium name="The Broad Institute Genomics Platform"/>
            <consortium name="The Broad Institute Genome Sequencing Center for Infectious Disease"/>
            <person name="Wu L."/>
            <person name="Ma J."/>
        </authorList>
    </citation>
    <scope>NUCLEOTIDE SEQUENCE [LARGE SCALE GENOMIC DNA]</scope>
    <source>
        <strain evidence="4">CCUG 51308</strain>
    </source>
</reference>
<dbReference type="SUPFAM" id="SSF159594">
    <property type="entry name" value="XCC0632-like"/>
    <property type="match status" value="1"/>
</dbReference>
<comment type="caution">
    <text evidence="3">The sequence shown here is derived from an EMBL/GenBank/DDBJ whole genome shotgun (WGS) entry which is preliminary data.</text>
</comment>
<feature type="signal peptide" evidence="2">
    <location>
        <begin position="1"/>
        <end position="24"/>
    </location>
</feature>
<dbReference type="EMBL" id="JBHTBR010000005">
    <property type="protein sequence ID" value="MFC7291837.1"/>
    <property type="molecule type" value="Genomic_DNA"/>
</dbReference>
<organism evidence="3 4">
    <name type="scientific">Hirschia litorea</name>
    <dbReference type="NCBI Taxonomy" id="1199156"/>
    <lineage>
        <taxon>Bacteria</taxon>
        <taxon>Pseudomonadati</taxon>
        <taxon>Pseudomonadota</taxon>
        <taxon>Alphaproteobacteria</taxon>
        <taxon>Hyphomonadales</taxon>
        <taxon>Hyphomonadaceae</taxon>
        <taxon>Hirschia</taxon>
    </lineage>
</organism>
<sequence length="256" mass="27960">MTKTHKFTKRLPLLSLVLAGSLVSGCISVLPEPNQPQALVRLPVENIRGASTPLLTNVVVHTPDAMGAIAGVEIAASENQRIRYINNVVWADTPANLFQAAVVDALTASSGDGQAVPVQVGARGDYDLRLSLLDLTVDSIRNEAVCEIRLVMTRAGDKAIITSHILRTTQAIDRNGSMERAETLAHAIRSAAELTADFVAENAIPYDLEAEREAHRIKRRLQRERAQKEVDKDTSPVMPRDKPSDLPPEFKMETDV</sequence>